<dbReference type="InterPro" id="IPR052781">
    <property type="entry name" value="Cys_protease_inhibitor_I42"/>
</dbReference>
<feature type="chain" id="PRO_5039224929" evidence="4">
    <location>
        <begin position="25"/>
        <end position="151"/>
    </location>
</feature>
<dbReference type="GO" id="GO:0004869">
    <property type="term" value="F:cysteine-type endopeptidase inhibitor activity"/>
    <property type="evidence" value="ECO:0007669"/>
    <property type="project" value="UniProtKB-KW"/>
</dbReference>
<keyword evidence="2" id="KW-0789">Thiol protease inhibitor</keyword>
<dbReference type="Pfam" id="PF09394">
    <property type="entry name" value="Inhibitor_I42"/>
    <property type="match status" value="1"/>
</dbReference>
<reference evidence="6 7" key="1">
    <citation type="submission" date="2018-07" db="EMBL/GenBank/DDBJ databases">
        <title>Genomic Encyclopedia of Type Strains, Phase IV (KMG-IV): sequencing the most valuable type-strain genomes for metagenomic binning, comparative biology and taxonomic classification.</title>
        <authorList>
            <person name="Goeker M."/>
        </authorList>
    </citation>
    <scope>NUCLEOTIDE SEQUENCE [LARGE SCALE GENOMIC DNA]</scope>
    <source>
        <strain evidence="6 7">DSM 44290</strain>
    </source>
</reference>
<dbReference type="PANTHER" id="PTHR36530:SF1">
    <property type="entry name" value="AMOEBIASIN-1"/>
    <property type="match status" value="1"/>
</dbReference>
<dbReference type="Gene3D" id="2.60.40.2020">
    <property type="match status" value="1"/>
</dbReference>
<dbReference type="STRING" id="1210086.GCA_001613105_00589"/>
<dbReference type="Proteomes" id="UP000254869">
    <property type="component" value="Unassembled WGS sequence"/>
</dbReference>
<protein>
    <submittedName>
        <fullName evidence="6">Inhibitor of cysteine peptidase</fullName>
    </submittedName>
</protein>
<evidence type="ECO:0000256" key="1">
    <source>
        <dbReference type="ARBA" id="ARBA00022690"/>
    </source>
</evidence>
<dbReference type="InterPro" id="IPR018990">
    <property type="entry name" value="Prot_inh_I42_chagasin"/>
</dbReference>
<evidence type="ECO:0000313" key="6">
    <source>
        <dbReference type="EMBL" id="RDI69197.1"/>
    </source>
</evidence>
<dbReference type="RefSeq" id="WP_067991296.1">
    <property type="nucleotide sequence ID" value="NZ_QQBC01000001.1"/>
</dbReference>
<feature type="signal peptide" evidence="4">
    <location>
        <begin position="1"/>
        <end position="24"/>
    </location>
</feature>
<evidence type="ECO:0000256" key="4">
    <source>
        <dbReference type="SAM" id="SignalP"/>
    </source>
</evidence>
<dbReference type="SUPFAM" id="SSF141066">
    <property type="entry name" value="ICP-like"/>
    <property type="match status" value="1"/>
</dbReference>
<dbReference type="EMBL" id="QQBC01000001">
    <property type="protein sequence ID" value="RDI69197.1"/>
    <property type="molecule type" value="Genomic_DNA"/>
</dbReference>
<comment type="caution">
    <text evidence="6">The sequence shown here is derived from an EMBL/GenBank/DDBJ whole genome shotgun (WGS) entry which is preliminary data.</text>
</comment>
<dbReference type="InterPro" id="IPR036331">
    <property type="entry name" value="Chagasin-like_sf"/>
</dbReference>
<dbReference type="PROSITE" id="PS51257">
    <property type="entry name" value="PROKAR_LIPOPROTEIN"/>
    <property type="match status" value="1"/>
</dbReference>
<feature type="compositionally biased region" description="Low complexity" evidence="3">
    <location>
        <begin position="27"/>
        <end position="41"/>
    </location>
</feature>
<keyword evidence="7" id="KW-1185">Reference proteome</keyword>
<dbReference type="AlphaFoldDB" id="A0A370IEP2"/>
<feature type="domain" description="Proteinase inhibitor I42 chagasin" evidence="5">
    <location>
        <begin position="56"/>
        <end position="147"/>
    </location>
</feature>
<organism evidence="6 7">
    <name type="scientific">Nocardia pseudobrasiliensis</name>
    <dbReference type="NCBI Taxonomy" id="45979"/>
    <lineage>
        <taxon>Bacteria</taxon>
        <taxon>Bacillati</taxon>
        <taxon>Actinomycetota</taxon>
        <taxon>Actinomycetes</taxon>
        <taxon>Mycobacteriales</taxon>
        <taxon>Nocardiaceae</taxon>
        <taxon>Nocardia</taxon>
    </lineage>
</organism>
<sequence length="151" mass="15897">MRAPLLVIALLGLALVGCSSNDSKTDPATTTSAAAPTTPASSTVNLDAKADGTRVTLKVGQEVRVSLAGNPTTGALWQLRELDQTIVKQKDDPDFRPDPNPDNKVGVGGTSIWTFTALAPGSTKLAMDYSRPWEQGVPPYQTFSVTIDVGQ</sequence>
<keyword evidence="1" id="KW-0646">Protease inhibitor</keyword>
<evidence type="ECO:0000313" key="7">
    <source>
        <dbReference type="Proteomes" id="UP000254869"/>
    </source>
</evidence>
<dbReference type="PANTHER" id="PTHR36530">
    <property type="entry name" value="INHIBITOR OF CYSTEINE PEPTIDASE"/>
    <property type="match status" value="1"/>
</dbReference>
<keyword evidence="4" id="KW-0732">Signal</keyword>
<proteinExistence type="predicted"/>
<gene>
    <name evidence="6" type="ORF">DFR76_101735</name>
</gene>
<name>A0A370IEP2_9NOCA</name>
<evidence type="ECO:0000256" key="3">
    <source>
        <dbReference type="SAM" id="MobiDB-lite"/>
    </source>
</evidence>
<feature type="region of interest" description="Disordered" evidence="3">
    <location>
        <begin position="21"/>
        <end position="41"/>
    </location>
</feature>
<evidence type="ECO:0000256" key="2">
    <source>
        <dbReference type="ARBA" id="ARBA00022704"/>
    </source>
</evidence>
<evidence type="ECO:0000259" key="5">
    <source>
        <dbReference type="Pfam" id="PF09394"/>
    </source>
</evidence>
<accession>A0A370IEP2</accession>